<comment type="caution">
    <text evidence="1">The sequence shown here is derived from an EMBL/GenBank/DDBJ whole genome shotgun (WGS) entry which is preliminary data.</text>
</comment>
<gene>
    <name evidence="1" type="ORF">PNU62_03845</name>
</gene>
<evidence type="ECO:0000313" key="2">
    <source>
        <dbReference type="Proteomes" id="UP001211015"/>
    </source>
</evidence>
<dbReference type="EMBL" id="JAQMLV010000004">
    <property type="protein sequence ID" value="MDB8744141.1"/>
    <property type="molecule type" value="Genomic_DNA"/>
</dbReference>
<reference evidence="1" key="1">
    <citation type="submission" date="2023-01" db="EMBL/GenBank/DDBJ databases">
        <title>Human gut microbiome strain richness.</title>
        <authorList>
            <person name="Chen-Liaw A."/>
        </authorList>
    </citation>
    <scope>NUCLEOTIDE SEQUENCE</scope>
    <source>
        <strain evidence="1">1001275st1_F4_1001275B_160808</strain>
    </source>
</reference>
<dbReference type="RefSeq" id="WP_195387923.1">
    <property type="nucleotide sequence ID" value="NZ_JADNGL010000003.1"/>
</dbReference>
<accession>A0AAW6E5N6</accession>
<protein>
    <recommendedName>
        <fullName evidence="3">Phage protein</fullName>
    </recommendedName>
</protein>
<evidence type="ECO:0008006" key="3">
    <source>
        <dbReference type="Google" id="ProtNLM"/>
    </source>
</evidence>
<proteinExistence type="predicted"/>
<name>A0AAW6E5N6_9FIRM</name>
<organism evidence="1 2">
    <name type="scientific">Ruminococcus bicirculans</name>
    <name type="common">ex Wegman et al. 2014</name>
    <dbReference type="NCBI Taxonomy" id="1160721"/>
    <lineage>
        <taxon>Bacteria</taxon>
        <taxon>Bacillati</taxon>
        <taxon>Bacillota</taxon>
        <taxon>Clostridia</taxon>
        <taxon>Eubacteriales</taxon>
        <taxon>Oscillospiraceae</taxon>
        <taxon>Ruminococcus</taxon>
    </lineage>
</organism>
<dbReference type="Proteomes" id="UP001211015">
    <property type="component" value="Unassembled WGS sequence"/>
</dbReference>
<sequence length="97" mass="10998">MTAAERISNALRTGESNAVSLADMCIISGLDNRHTRLVIEDMRRKGAVICSSECGYFYPADRSELNRYVNRERSRASSISQTLRSAERLLEEWKGQE</sequence>
<evidence type="ECO:0000313" key="1">
    <source>
        <dbReference type="EMBL" id="MDB8744141.1"/>
    </source>
</evidence>
<dbReference type="AlphaFoldDB" id="A0AAW6E5N6"/>